<feature type="compositionally biased region" description="Basic and acidic residues" evidence="1">
    <location>
        <begin position="460"/>
        <end position="497"/>
    </location>
</feature>
<proteinExistence type="predicted"/>
<reference evidence="2" key="2">
    <citation type="submission" date="2022-01" db="EMBL/GenBank/DDBJ databases">
        <authorList>
            <person name="Yamashiro T."/>
            <person name="Shiraishi A."/>
            <person name="Satake H."/>
            <person name="Nakayama K."/>
        </authorList>
    </citation>
    <scope>NUCLEOTIDE SEQUENCE</scope>
</reference>
<comment type="caution">
    <text evidence="2">The sequence shown here is derived from an EMBL/GenBank/DDBJ whole genome shotgun (WGS) entry which is preliminary data.</text>
</comment>
<dbReference type="EMBL" id="BQNB010011600">
    <property type="protein sequence ID" value="GJS92694.1"/>
    <property type="molecule type" value="Genomic_DNA"/>
</dbReference>
<organism evidence="2 3">
    <name type="scientific">Tanacetum coccineum</name>
    <dbReference type="NCBI Taxonomy" id="301880"/>
    <lineage>
        <taxon>Eukaryota</taxon>
        <taxon>Viridiplantae</taxon>
        <taxon>Streptophyta</taxon>
        <taxon>Embryophyta</taxon>
        <taxon>Tracheophyta</taxon>
        <taxon>Spermatophyta</taxon>
        <taxon>Magnoliopsida</taxon>
        <taxon>eudicotyledons</taxon>
        <taxon>Gunneridae</taxon>
        <taxon>Pentapetalae</taxon>
        <taxon>asterids</taxon>
        <taxon>campanulids</taxon>
        <taxon>Asterales</taxon>
        <taxon>Asteraceae</taxon>
        <taxon>Asteroideae</taxon>
        <taxon>Anthemideae</taxon>
        <taxon>Anthemidinae</taxon>
        <taxon>Tanacetum</taxon>
    </lineage>
</organism>
<evidence type="ECO:0000256" key="1">
    <source>
        <dbReference type="SAM" id="MobiDB-lite"/>
    </source>
</evidence>
<keyword evidence="3" id="KW-1185">Reference proteome</keyword>
<feature type="region of interest" description="Disordered" evidence="1">
    <location>
        <begin position="203"/>
        <end position="232"/>
    </location>
</feature>
<feature type="region of interest" description="Disordered" evidence="1">
    <location>
        <begin position="452"/>
        <end position="497"/>
    </location>
</feature>
<name>A0ABQ4ZQZ0_9ASTR</name>
<evidence type="ECO:0000313" key="3">
    <source>
        <dbReference type="Proteomes" id="UP001151760"/>
    </source>
</evidence>
<accession>A0ABQ4ZQZ0</accession>
<gene>
    <name evidence="2" type="ORF">Tco_0799662</name>
</gene>
<dbReference type="Proteomes" id="UP001151760">
    <property type="component" value="Unassembled WGS sequence"/>
</dbReference>
<protein>
    <submittedName>
        <fullName evidence="2">Uncharacterized protein</fullName>
    </submittedName>
</protein>
<evidence type="ECO:0000313" key="2">
    <source>
        <dbReference type="EMBL" id="GJS92694.1"/>
    </source>
</evidence>
<sequence length="497" mass="54809">MNPIPSVETLESVPEPVVIKPKVVSQPKVWSDAPMIEEYESNSDDEYVNNNTKTDFSNQKVNTVGDKAVSAIGGIRETAVKDHSRMIHKRLLKGKGIVDSGHVTPLFPTMLVHASVEEGEGGHTSDRAKGGLNLEELFVLCTNLSNGVLALETSKDDQATEILKLKTRIKKLEKKCKPSISHHRAWLRSVSILSIKKMLGKKESVSKQGRKNAKPGPTLDDSSFDNHDADGMDYMDTEEVVNEGRQSKDTEELNVTHDTEVLEKGGSNEEQVNAAGNIGVSIVVHEVSTVNISTAGRPEVSTATLMIPPTTTSMFDNEDIILAETLVKMKDDKAKLKGVAIKEIEKSDRPARLVLTLKPLPKIDPKDKGKCVLEEESEPAKKLKKSDLDAAQLAMDKEYARQVNAELQAELERESVAAEEATQAVLASEFDEIQARMNRKFLAEQRAIAIRNKPLTKTQSAEDERLIDKMNKKAAGEDTSKKEKVLKEPDSTKMEVK</sequence>
<reference evidence="2" key="1">
    <citation type="journal article" date="2022" name="Int. J. Mol. Sci.">
        <title>Draft Genome of Tanacetum Coccineum: Genomic Comparison of Closely Related Tanacetum-Family Plants.</title>
        <authorList>
            <person name="Yamashiro T."/>
            <person name="Shiraishi A."/>
            <person name="Nakayama K."/>
            <person name="Satake H."/>
        </authorList>
    </citation>
    <scope>NUCLEOTIDE SEQUENCE</scope>
</reference>